<reference evidence="1 2" key="1">
    <citation type="submission" date="2015-04" db="EMBL/GenBank/DDBJ databases">
        <authorList>
            <person name="Syromyatnikov M.Y."/>
            <person name="Popov V.N."/>
        </authorList>
    </citation>
    <scope>NUCLEOTIDE SEQUENCE [LARGE SCALE GENOMIC DNA]</scope>
</reference>
<proteinExistence type="predicted"/>
<keyword evidence="2" id="KW-1185">Reference proteome</keyword>
<organism evidence="1 2">
    <name type="scientific">Clunio marinus</name>
    <dbReference type="NCBI Taxonomy" id="568069"/>
    <lineage>
        <taxon>Eukaryota</taxon>
        <taxon>Metazoa</taxon>
        <taxon>Ecdysozoa</taxon>
        <taxon>Arthropoda</taxon>
        <taxon>Hexapoda</taxon>
        <taxon>Insecta</taxon>
        <taxon>Pterygota</taxon>
        <taxon>Neoptera</taxon>
        <taxon>Endopterygota</taxon>
        <taxon>Diptera</taxon>
        <taxon>Nematocera</taxon>
        <taxon>Chironomoidea</taxon>
        <taxon>Chironomidae</taxon>
        <taxon>Clunio</taxon>
    </lineage>
</organism>
<evidence type="ECO:0000313" key="2">
    <source>
        <dbReference type="Proteomes" id="UP000183832"/>
    </source>
</evidence>
<dbReference type="Proteomes" id="UP000183832">
    <property type="component" value="Unassembled WGS sequence"/>
</dbReference>
<dbReference type="EMBL" id="CVRI01000072">
    <property type="protein sequence ID" value="CRL07451.1"/>
    <property type="molecule type" value="Genomic_DNA"/>
</dbReference>
<dbReference type="AlphaFoldDB" id="A0A1J1J4W9"/>
<accession>A0A1J1J4W9</accession>
<name>A0A1J1J4W9_9DIPT</name>
<sequence length="86" mass="10161">MFKKLFKFLYNQKKSERAEKPPKAYVERIKRSSDFLETTSIDVTDSGSSLEPLIEVSRRQSMIEDHEFEKVQKTVMFSNVKQIEIN</sequence>
<protein>
    <submittedName>
        <fullName evidence="1">CLUMA_CG020420, isoform A</fullName>
    </submittedName>
</protein>
<gene>
    <name evidence="1" type="ORF">CLUMA_CG020420</name>
</gene>
<evidence type="ECO:0000313" key="1">
    <source>
        <dbReference type="EMBL" id="CRL07451.1"/>
    </source>
</evidence>